<accession>A0A4D6M2D9</accession>
<dbReference type="AlphaFoldDB" id="A0A4D6M2D9"/>
<proteinExistence type="predicted"/>
<dbReference type="Proteomes" id="UP000501690">
    <property type="component" value="Linkage Group LG5"/>
</dbReference>
<feature type="region of interest" description="Disordered" evidence="1">
    <location>
        <begin position="385"/>
        <end position="404"/>
    </location>
</feature>
<evidence type="ECO:0000313" key="2">
    <source>
        <dbReference type="EMBL" id="QCD94204.1"/>
    </source>
</evidence>
<name>A0A4D6M2D9_VIGUN</name>
<evidence type="ECO:0008006" key="4">
    <source>
        <dbReference type="Google" id="ProtNLM"/>
    </source>
</evidence>
<organism evidence="2 3">
    <name type="scientific">Vigna unguiculata</name>
    <name type="common">Cowpea</name>
    <dbReference type="NCBI Taxonomy" id="3917"/>
    <lineage>
        <taxon>Eukaryota</taxon>
        <taxon>Viridiplantae</taxon>
        <taxon>Streptophyta</taxon>
        <taxon>Embryophyta</taxon>
        <taxon>Tracheophyta</taxon>
        <taxon>Spermatophyta</taxon>
        <taxon>Magnoliopsida</taxon>
        <taxon>eudicotyledons</taxon>
        <taxon>Gunneridae</taxon>
        <taxon>Pentapetalae</taxon>
        <taxon>rosids</taxon>
        <taxon>fabids</taxon>
        <taxon>Fabales</taxon>
        <taxon>Fabaceae</taxon>
        <taxon>Papilionoideae</taxon>
        <taxon>50 kb inversion clade</taxon>
        <taxon>NPAAA clade</taxon>
        <taxon>indigoferoid/millettioid clade</taxon>
        <taxon>Phaseoleae</taxon>
        <taxon>Vigna</taxon>
    </lineage>
</organism>
<gene>
    <name evidence="2" type="ORF">DEO72_LG5g2285</name>
</gene>
<evidence type="ECO:0000256" key="1">
    <source>
        <dbReference type="SAM" id="MobiDB-lite"/>
    </source>
</evidence>
<protein>
    <recommendedName>
        <fullName evidence="4">Aminotransferase-like</fullName>
    </recommendedName>
</protein>
<reference evidence="2 3" key="1">
    <citation type="submission" date="2019-04" db="EMBL/GenBank/DDBJ databases">
        <title>An improved genome assembly and genetic linkage map for asparagus bean, Vigna unguiculata ssp. sesquipedialis.</title>
        <authorList>
            <person name="Xia Q."/>
            <person name="Zhang R."/>
            <person name="Dong Y."/>
        </authorList>
    </citation>
    <scope>NUCLEOTIDE SEQUENCE [LARGE SCALE GENOMIC DNA]</scope>
    <source>
        <tissue evidence="2">Leaf</tissue>
    </source>
</reference>
<evidence type="ECO:0000313" key="3">
    <source>
        <dbReference type="Proteomes" id="UP000501690"/>
    </source>
</evidence>
<sequence>MFTQPTDPECCTKCEVVSGRRRKGTWAAEEAVERGGLVFQILFVDLCCVVRAPAHWWKKERLKKIRTWEGKKCMARKGKKDGKKPDVDEEDRVRLINFVDTKHIVEINNVLTDGHRRRIGLIPFKWCLELERSLDICSPLLVELLRRWDDCEQSFHIWKHLVPLSVVDVCFSLGLGVVGEEVQFDTYGLHSFLVNSLSRAYGVHSQKKKDHNITLAGSVVVLQIWAFERTSSIERLFIEPKVMFDWALTEEDQSNELVRVALNLTSVSEGGDKVSESGDEAGVSNTGDVWLKKFHSNEIEIMEIKKRLKILEAEVFSGNESKPVEKENVCDDKGQTSHSNTEINADVSDHDVGEDLGEDLGALHEHEGHANEGNTVVDISDDSGVEDEAQVGGDGNGKSPTLHDVPNNIYEDNLVHDVLGFLGLLKI</sequence>
<dbReference type="EMBL" id="CP039349">
    <property type="protein sequence ID" value="QCD94204.1"/>
    <property type="molecule type" value="Genomic_DNA"/>
</dbReference>
<feature type="compositionally biased region" description="Basic and acidic residues" evidence="1">
    <location>
        <begin position="322"/>
        <end position="335"/>
    </location>
</feature>
<feature type="region of interest" description="Disordered" evidence="1">
    <location>
        <begin position="321"/>
        <end position="349"/>
    </location>
</feature>
<keyword evidence="3" id="KW-1185">Reference proteome</keyword>